<organism evidence="2 3">
    <name type="scientific">Enterobacter cancerogenus</name>
    <dbReference type="NCBI Taxonomy" id="69218"/>
    <lineage>
        <taxon>Bacteria</taxon>
        <taxon>Pseudomonadati</taxon>
        <taxon>Pseudomonadota</taxon>
        <taxon>Gammaproteobacteria</taxon>
        <taxon>Enterobacterales</taxon>
        <taxon>Enterobacteriaceae</taxon>
        <taxon>Enterobacter</taxon>
        <taxon>Enterobacter cloacae complex</taxon>
    </lineage>
</organism>
<feature type="transmembrane region" description="Helical" evidence="1">
    <location>
        <begin position="16"/>
        <end position="40"/>
    </location>
</feature>
<evidence type="ECO:0000313" key="2">
    <source>
        <dbReference type="EMBL" id="QXA49263.1"/>
    </source>
</evidence>
<keyword evidence="3" id="KW-1185">Reference proteome</keyword>
<accession>A0ABX8KKD6</accession>
<keyword evidence="1" id="KW-1133">Transmembrane helix</keyword>
<dbReference type="RefSeq" id="WP_088208218.1">
    <property type="nucleotide sequence ID" value="NZ_CP077290.1"/>
</dbReference>
<proteinExistence type="predicted"/>
<keyword evidence="1" id="KW-0812">Transmembrane</keyword>
<keyword evidence="1" id="KW-0472">Membrane</keyword>
<dbReference type="EMBL" id="CP077290">
    <property type="protein sequence ID" value="QXA49263.1"/>
    <property type="molecule type" value="Genomic_DNA"/>
</dbReference>
<name>A0ABX8KKD6_9ENTR</name>
<sequence length="93" mass="11088">MLEFITSLPGKLVEHFAAMTTLVFVATIIKFILPLLSYLLNRFFEHRSYKRWMEIPGMTEERARREARALWRPKSKPPKWFLKVKAKLSPPRE</sequence>
<evidence type="ECO:0000313" key="3">
    <source>
        <dbReference type="Proteomes" id="UP000683583"/>
    </source>
</evidence>
<protein>
    <submittedName>
        <fullName evidence="2">Uncharacterized protein</fullName>
    </submittedName>
</protein>
<reference evidence="2 3" key="1">
    <citation type="submission" date="2021-06" db="EMBL/GenBank/DDBJ databases">
        <title>FDA dAtabase for Regulatory Grade micrObial Sequences (FDA-ARGOS): Supporting development and validation of Infectious Disease Dx tests.</title>
        <authorList>
            <person name="Sproer C."/>
            <person name="Gronow S."/>
            <person name="Severitt S."/>
            <person name="Schroder I."/>
            <person name="Tallon L."/>
            <person name="Sadzewicz L."/>
            <person name="Zhao X."/>
            <person name="Boylan J."/>
            <person name="Ott S."/>
            <person name="Bowen H."/>
            <person name="Vavikolanu K."/>
            <person name="Mehta A."/>
            <person name="Aluvathingal J."/>
            <person name="Nadendla S."/>
            <person name="Lowell S."/>
            <person name="Myers T."/>
            <person name="Yan Y."/>
        </authorList>
    </citation>
    <scope>NUCLEOTIDE SEQUENCE [LARGE SCALE GENOMIC DNA]</scope>
    <source>
        <strain evidence="2 3">FDAARGOS 1428</strain>
    </source>
</reference>
<dbReference type="Proteomes" id="UP000683583">
    <property type="component" value="Chromosome"/>
</dbReference>
<evidence type="ECO:0000256" key="1">
    <source>
        <dbReference type="SAM" id="Phobius"/>
    </source>
</evidence>
<gene>
    <name evidence="2" type="ORF">I6L58_21720</name>
</gene>